<keyword evidence="11" id="KW-1133">Transmembrane helix</keyword>
<evidence type="ECO:0000256" key="10">
    <source>
        <dbReference type="ARBA" id="ARBA00022840"/>
    </source>
</evidence>
<dbReference type="GO" id="GO:0005886">
    <property type="term" value="C:plasma membrane"/>
    <property type="evidence" value="ECO:0007669"/>
    <property type="project" value="UniProtKB-SubCell"/>
</dbReference>
<evidence type="ECO:0000256" key="20">
    <source>
        <dbReference type="SAM" id="MobiDB-lite"/>
    </source>
</evidence>
<evidence type="ECO:0000256" key="11">
    <source>
        <dbReference type="ARBA" id="ARBA00022989"/>
    </source>
</evidence>
<evidence type="ECO:0000259" key="24">
    <source>
        <dbReference type="PROSITE" id="PS50113"/>
    </source>
</evidence>
<evidence type="ECO:0000256" key="2">
    <source>
        <dbReference type="ARBA" id="ARBA00004429"/>
    </source>
</evidence>
<dbReference type="CDD" id="cd16922">
    <property type="entry name" value="HATPase_EvgS-ArcB-TorS-like"/>
    <property type="match status" value="1"/>
</dbReference>
<dbReference type="InterPro" id="IPR013767">
    <property type="entry name" value="PAS_fold"/>
</dbReference>
<feature type="domain" description="Histidine kinase" evidence="21">
    <location>
        <begin position="794"/>
        <end position="1015"/>
    </location>
</feature>
<evidence type="ECO:0000256" key="18">
    <source>
        <dbReference type="PROSITE-ProRule" id="PRU00169"/>
    </source>
</evidence>
<dbReference type="PROSITE" id="PS50112">
    <property type="entry name" value="PAS"/>
    <property type="match status" value="2"/>
</dbReference>
<dbReference type="Pfam" id="PF08448">
    <property type="entry name" value="PAS_4"/>
    <property type="match status" value="1"/>
</dbReference>
<organism evidence="26 27">
    <name type="scientific">Pseudomarimonas arenosa</name>
    <dbReference type="NCBI Taxonomy" id="2774145"/>
    <lineage>
        <taxon>Bacteria</taxon>
        <taxon>Pseudomonadati</taxon>
        <taxon>Pseudomonadota</taxon>
        <taxon>Gammaproteobacteria</taxon>
        <taxon>Lysobacterales</taxon>
        <taxon>Lysobacteraceae</taxon>
        <taxon>Pseudomarimonas</taxon>
    </lineage>
</organism>
<dbReference type="InterPro" id="IPR000700">
    <property type="entry name" value="PAS-assoc_C"/>
</dbReference>
<evidence type="ECO:0000256" key="3">
    <source>
        <dbReference type="ARBA" id="ARBA00012438"/>
    </source>
</evidence>
<dbReference type="InterPro" id="IPR001789">
    <property type="entry name" value="Sig_transdc_resp-reg_receiver"/>
</dbReference>
<dbReference type="EC" id="2.7.13.3" evidence="3"/>
<dbReference type="InterPro" id="IPR013656">
    <property type="entry name" value="PAS_4"/>
</dbReference>
<dbReference type="SUPFAM" id="SSF103190">
    <property type="entry name" value="Sensory domain-like"/>
    <property type="match status" value="1"/>
</dbReference>
<comment type="caution">
    <text evidence="26">The sequence shown here is derived from an EMBL/GenBank/DDBJ whole genome shotgun (WGS) entry which is preliminary data.</text>
</comment>
<dbReference type="SUPFAM" id="SSF55874">
    <property type="entry name" value="ATPase domain of HSP90 chaperone/DNA topoisomerase II/histidine kinase"/>
    <property type="match status" value="1"/>
</dbReference>
<dbReference type="Gene3D" id="1.10.287.130">
    <property type="match status" value="1"/>
</dbReference>
<feature type="domain" description="PAS" evidence="23">
    <location>
        <begin position="359"/>
        <end position="421"/>
    </location>
</feature>
<evidence type="ECO:0000259" key="25">
    <source>
        <dbReference type="PROSITE" id="PS50894"/>
    </source>
</evidence>
<dbReference type="Proteomes" id="UP000613768">
    <property type="component" value="Unassembled WGS sequence"/>
</dbReference>
<evidence type="ECO:0000259" key="23">
    <source>
        <dbReference type="PROSITE" id="PS50112"/>
    </source>
</evidence>
<dbReference type="GO" id="GO:0000155">
    <property type="term" value="F:phosphorelay sensor kinase activity"/>
    <property type="evidence" value="ECO:0007669"/>
    <property type="project" value="InterPro"/>
</dbReference>
<comment type="subunit">
    <text evidence="15">At low DSF concentrations, interacts with RpfF.</text>
</comment>
<evidence type="ECO:0000259" key="22">
    <source>
        <dbReference type="PROSITE" id="PS50110"/>
    </source>
</evidence>
<dbReference type="Gene3D" id="1.20.120.160">
    <property type="entry name" value="HPT domain"/>
    <property type="match status" value="1"/>
</dbReference>
<dbReference type="SMART" id="SM00091">
    <property type="entry name" value="PAS"/>
    <property type="match status" value="3"/>
</dbReference>
<dbReference type="PROSITE" id="PS50109">
    <property type="entry name" value="HIS_KIN"/>
    <property type="match status" value="1"/>
</dbReference>
<dbReference type="SMART" id="SM00388">
    <property type="entry name" value="HisKA"/>
    <property type="match status" value="1"/>
</dbReference>
<keyword evidence="8" id="KW-0547">Nucleotide-binding</keyword>
<dbReference type="RefSeq" id="WP_192030030.1">
    <property type="nucleotide sequence ID" value="NZ_JACYTR010000026.1"/>
</dbReference>
<evidence type="ECO:0000256" key="13">
    <source>
        <dbReference type="ARBA" id="ARBA00023026"/>
    </source>
</evidence>
<evidence type="ECO:0000256" key="4">
    <source>
        <dbReference type="ARBA" id="ARBA00022475"/>
    </source>
</evidence>
<comment type="catalytic activity">
    <reaction evidence="1">
        <text>ATP + protein L-histidine = ADP + protein N-phospho-L-histidine.</text>
        <dbReference type="EC" id="2.7.13.3"/>
    </reaction>
</comment>
<feature type="coiled-coil region" evidence="19">
    <location>
        <begin position="37"/>
        <end position="72"/>
    </location>
</feature>
<keyword evidence="12" id="KW-0902">Two-component regulatory system</keyword>
<dbReference type="GO" id="GO:0006355">
    <property type="term" value="P:regulation of DNA-templated transcription"/>
    <property type="evidence" value="ECO:0007669"/>
    <property type="project" value="InterPro"/>
</dbReference>
<dbReference type="InterPro" id="IPR005467">
    <property type="entry name" value="His_kinase_dom"/>
</dbReference>
<evidence type="ECO:0000256" key="1">
    <source>
        <dbReference type="ARBA" id="ARBA00000085"/>
    </source>
</evidence>
<dbReference type="PANTHER" id="PTHR45339">
    <property type="entry name" value="HYBRID SIGNAL TRANSDUCTION HISTIDINE KINASE J"/>
    <property type="match status" value="1"/>
</dbReference>
<dbReference type="InterPro" id="IPR013655">
    <property type="entry name" value="PAS_fold_3"/>
</dbReference>
<dbReference type="PANTHER" id="PTHR45339:SF1">
    <property type="entry name" value="HYBRID SIGNAL TRANSDUCTION HISTIDINE KINASE J"/>
    <property type="match status" value="1"/>
</dbReference>
<evidence type="ECO:0000256" key="15">
    <source>
        <dbReference type="ARBA" id="ARBA00064003"/>
    </source>
</evidence>
<feature type="modified residue" description="4-aspartylphosphate" evidence="18">
    <location>
        <position position="1223"/>
    </location>
</feature>
<dbReference type="SUPFAM" id="SSF47226">
    <property type="entry name" value="Histidine-containing phosphotransfer domain, HPT domain"/>
    <property type="match status" value="1"/>
</dbReference>
<dbReference type="Gene3D" id="3.30.450.20">
    <property type="entry name" value="PAS domain"/>
    <property type="match status" value="4"/>
</dbReference>
<evidence type="ECO:0000256" key="6">
    <source>
        <dbReference type="ARBA" id="ARBA00022679"/>
    </source>
</evidence>
<dbReference type="InterPro" id="IPR036641">
    <property type="entry name" value="HPT_dom_sf"/>
</dbReference>
<feature type="modified residue" description="Phosphohistidine" evidence="17">
    <location>
        <position position="1377"/>
    </location>
</feature>
<dbReference type="CDD" id="cd00130">
    <property type="entry name" value="PAS"/>
    <property type="match status" value="3"/>
</dbReference>
<keyword evidence="5 18" id="KW-0597">Phosphoprotein</keyword>
<evidence type="ECO:0000259" key="21">
    <source>
        <dbReference type="PROSITE" id="PS50109"/>
    </source>
</evidence>
<dbReference type="Pfam" id="PF00512">
    <property type="entry name" value="HisKA"/>
    <property type="match status" value="1"/>
</dbReference>
<comment type="subcellular location">
    <subcellularLocation>
        <location evidence="2">Cell inner membrane</location>
        <topology evidence="2">Multi-pass membrane protein</topology>
    </subcellularLocation>
</comment>
<dbReference type="Pfam" id="PF00072">
    <property type="entry name" value="Response_reg"/>
    <property type="match status" value="2"/>
</dbReference>
<feature type="domain" description="HPt" evidence="25">
    <location>
        <begin position="1338"/>
        <end position="1428"/>
    </location>
</feature>
<dbReference type="FunFam" id="3.30.565.10:FF:000010">
    <property type="entry name" value="Sensor histidine kinase RcsC"/>
    <property type="match status" value="1"/>
</dbReference>
<proteinExistence type="predicted"/>
<dbReference type="EMBL" id="JACYTR010000026">
    <property type="protein sequence ID" value="MBD8526610.1"/>
    <property type="molecule type" value="Genomic_DNA"/>
</dbReference>
<dbReference type="InterPro" id="IPR003661">
    <property type="entry name" value="HisK_dim/P_dom"/>
</dbReference>
<dbReference type="PROSITE" id="PS50110">
    <property type="entry name" value="RESPONSE_REGULATORY"/>
    <property type="match status" value="2"/>
</dbReference>
<dbReference type="CDD" id="cd17546">
    <property type="entry name" value="REC_hyHK_CKI1_RcsC-like"/>
    <property type="match status" value="2"/>
</dbReference>
<reference evidence="26 27" key="1">
    <citation type="submission" date="2020-09" db="EMBL/GenBank/DDBJ databases">
        <title>Pseudoxanthomonas sp. CAU 1598 isolated from sand of Yaerae Beach.</title>
        <authorList>
            <person name="Kim W."/>
        </authorList>
    </citation>
    <scope>NUCLEOTIDE SEQUENCE [LARGE SCALE GENOMIC DNA]</scope>
    <source>
        <strain evidence="26 27">CAU 1598</strain>
    </source>
</reference>
<dbReference type="SMART" id="SM00448">
    <property type="entry name" value="REC"/>
    <property type="match status" value="2"/>
</dbReference>
<dbReference type="InterPro" id="IPR036890">
    <property type="entry name" value="HATPase_C_sf"/>
</dbReference>
<dbReference type="InterPro" id="IPR011006">
    <property type="entry name" value="CheY-like_superfamily"/>
</dbReference>
<dbReference type="Gene3D" id="3.30.565.10">
    <property type="entry name" value="Histidine kinase-like ATPase, C-terminal domain"/>
    <property type="match status" value="1"/>
</dbReference>
<feature type="domain" description="Response regulatory" evidence="22">
    <location>
        <begin position="1173"/>
        <end position="1290"/>
    </location>
</feature>
<evidence type="ECO:0000313" key="26">
    <source>
        <dbReference type="EMBL" id="MBD8526610.1"/>
    </source>
</evidence>
<dbReference type="SMART" id="SM00086">
    <property type="entry name" value="PAC"/>
    <property type="match status" value="3"/>
</dbReference>
<evidence type="ECO:0000256" key="9">
    <source>
        <dbReference type="ARBA" id="ARBA00022777"/>
    </source>
</evidence>
<dbReference type="InterPro" id="IPR029151">
    <property type="entry name" value="Sensor-like_sf"/>
</dbReference>
<protein>
    <recommendedName>
        <fullName evidence="16">Sensory/regulatory protein RpfC</fullName>
        <ecNumber evidence="3">2.7.13.3</ecNumber>
    </recommendedName>
</protein>
<evidence type="ECO:0000256" key="14">
    <source>
        <dbReference type="ARBA" id="ARBA00023136"/>
    </source>
</evidence>
<dbReference type="InterPro" id="IPR000014">
    <property type="entry name" value="PAS"/>
</dbReference>
<keyword evidence="4" id="KW-1003">Cell membrane</keyword>
<dbReference type="InterPro" id="IPR036097">
    <property type="entry name" value="HisK_dim/P_sf"/>
</dbReference>
<dbReference type="InterPro" id="IPR008207">
    <property type="entry name" value="Sig_transdc_His_kin_Hpt_dom"/>
</dbReference>
<sequence length="1438" mass="159512">MRPQRFEFVNLKAHGRWLWMFLLVLLVPSLVALGVGEHERQQTLREMEEQLARLTELRVRALERQIERRRRDVLFLADTPPVPGIGRALLQQGFDAEENSTTELWQSRLETIFQAFAWANPDVLQLRLIGRAGRGRELVRVNRHGDSVETVAESALQSKGDRDYFLQTSQLPRGQAYVSKIDLNREYGEITLPHTPVLRIGTPVHGPDGNAYGAVLLNLDATVLLDTVATDPDSPFALYVINDSGDFLVHPESGKAYGFEFGKPQRWQDEFIVADGNASRLERAEAGGRLVRFYRRRLQLDSSRPDHHATLILMAPERLVEHEVAAARWAAASASGGVTVLAALLAGWFQRLRSREHQKQALLAALVSAAQDPIVATDLNGRIRSWNRSAHTLFGIDTSSAFGQDLAALIAQGEARDHIRSAQARIRAGVPVVTLVTECRGAGRATVPVAFTLAAIRNSQGPATGIATTLRDISAQVRHEEEIQELNRSLEQQVEARTANLRRMSALHAAIVANAGSAIIASDCSGRISLFNPEAERLLGYAAPDVVGKRHISEFQDPHQLAERATQLGLSAPAGPPQAIEILLRAESADHNREWRRWLWIDCRGHKVPVLLVFSALSDDSGQTTGYIAVATDVSALERKQQQLSAAHSRFQTAVDAAQLGVWTWRLTDNHLVWNDRMFEIYDWPLSLRKQGLSYEHWRSRIHPDDLEDTERRLQQALAGECRFDPVFRICLPNGRIRHIQAASIVEHDEYGRPQVVTGINRDISDQLALEQGLREAKQAADAANRSKSEFLANMSHEIRTPMNAVLGMLHLLGKTKLDDRQRDCSDKAKQAAQALLGVLNDILDVSKVESGMLELEETEFRIEQVLEKVIALVAHRAQSKDLEFVVRDETDADIQLIGDPLRLTQVLVNLAGNAVKFTETGEVCLELQQVEADDSNVCIEFHCRDTGIGMTEEQQSRLFQAFAQADSSITRRFGGTGLGLVISRQLVELMGGQLEFESEPGRGTEFHFRLYFGRAEPIQAESSKHEPTACNVLIVEDNPSARQVMQELIQQFGWEPLAVPSAERALDEMRKQEAPRFDVALIDWKLPGMDGLTLGANIRQLYSERSPRMILCTAFGDRVFRDSKARQLFDGFLNKPVTASVLFDSIGSVLGRARLAEQSTTDERLGDLCGVRLLLVDDNEINRQIALEILQAVGAEVDWAENGRQALSHLSQFELPHLVLMDVQMPVMDGLEATRRIRKQYDPAQLPVLAMTAHALKEELRRCLDAGMQGRVVKPVDPALLISTVLRFRRVDTEGQSQATEPPAASGVPTADARAPACLPNLRGVDTESGLRYAAGHTELYCRMLQRFVDKYADAASELQTMLAEQRPSEAEHLAHSMRGMAATLGAELIAEQAGEIEAALGSDASLPDLAPLRRALHALVEDMAGFDPSKEATSNL</sequence>
<feature type="domain" description="Response regulatory" evidence="22">
    <location>
        <begin position="1032"/>
        <end position="1151"/>
    </location>
</feature>
<keyword evidence="10" id="KW-0067">ATP-binding</keyword>
<dbReference type="SUPFAM" id="SSF47384">
    <property type="entry name" value="Homodimeric domain of signal transducing histidine kinase"/>
    <property type="match status" value="1"/>
</dbReference>
<feature type="domain" description="PAS" evidence="23">
    <location>
        <begin position="504"/>
        <end position="558"/>
    </location>
</feature>
<keyword evidence="14" id="KW-0472">Membrane</keyword>
<dbReference type="PROSITE" id="PS50113">
    <property type="entry name" value="PAC"/>
    <property type="match status" value="2"/>
</dbReference>
<evidence type="ECO:0000256" key="17">
    <source>
        <dbReference type="PROSITE-ProRule" id="PRU00110"/>
    </source>
</evidence>
<dbReference type="CDD" id="cd00088">
    <property type="entry name" value="HPT"/>
    <property type="match status" value="1"/>
</dbReference>
<gene>
    <name evidence="26" type="ORF">IFO71_12770</name>
</gene>
<dbReference type="InterPro" id="IPR003594">
    <property type="entry name" value="HATPase_dom"/>
</dbReference>
<dbReference type="CDD" id="cd00082">
    <property type="entry name" value="HisKA"/>
    <property type="match status" value="1"/>
</dbReference>
<keyword evidence="9" id="KW-0418">Kinase</keyword>
<dbReference type="Gene3D" id="3.40.50.2300">
    <property type="match status" value="2"/>
</dbReference>
<keyword evidence="13" id="KW-0843">Virulence</keyword>
<dbReference type="Pfam" id="PF08447">
    <property type="entry name" value="PAS_3"/>
    <property type="match status" value="1"/>
</dbReference>
<dbReference type="FunFam" id="1.10.287.130:FF:000002">
    <property type="entry name" value="Two-component osmosensing histidine kinase"/>
    <property type="match status" value="1"/>
</dbReference>
<dbReference type="Pfam" id="PF01627">
    <property type="entry name" value="Hpt"/>
    <property type="match status" value="1"/>
</dbReference>
<dbReference type="SUPFAM" id="SSF55785">
    <property type="entry name" value="PYP-like sensor domain (PAS domain)"/>
    <property type="match status" value="3"/>
</dbReference>
<dbReference type="NCBIfam" id="TIGR00229">
    <property type="entry name" value="sensory_box"/>
    <property type="match status" value="2"/>
</dbReference>
<dbReference type="InterPro" id="IPR001610">
    <property type="entry name" value="PAC"/>
</dbReference>
<dbReference type="PRINTS" id="PR00344">
    <property type="entry name" value="BCTRLSENSOR"/>
</dbReference>
<evidence type="ECO:0000256" key="16">
    <source>
        <dbReference type="ARBA" id="ARBA00068150"/>
    </source>
</evidence>
<feature type="domain" description="PAC" evidence="24">
    <location>
        <begin position="724"/>
        <end position="776"/>
    </location>
</feature>
<keyword evidence="19" id="KW-0175">Coiled coil</keyword>
<evidence type="ECO:0000256" key="5">
    <source>
        <dbReference type="ARBA" id="ARBA00022553"/>
    </source>
</evidence>
<dbReference type="Gene3D" id="2.10.70.100">
    <property type="match status" value="1"/>
</dbReference>
<dbReference type="SUPFAM" id="SSF52172">
    <property type="entry name" value="CheY-like"/>
    <property type="match status" value="2"/>
</dbReference>
<accession>A0AAW3ZMA5</accession>
<dbReference type="InterPro" id="IPR004358">
    <property type="entry name" value="Sig_transdc_His_kin-like_C"/>
</dbReference>
<keyword evidence="27" id="KW-1185">Reference proteome</keyword>
<keyword evidence="7" id="KW-0812">Transmembrane</keyword>
<dbReference type="InterPro" id="IPR048760">
    <property type="entry name" value="VP0354-like_sensor_dom"/>
</dbReference>
<feature type="modified residue" description="4-aspartylphosphate" evidence="18">
    <location>
        <position position="1084"/>
    </location>
</feature>
<evidence type="ECO:0000313" key="27">
    <source>
        <dbReference type="Proteomes" id="UP000613768"/>
    </source>
</evidence>
<feature type="domain" description="PAC" evidence="24">
    <location>
        <begin position="591"/>
        <end position="646"/>
    </location>
</feature>
<evidence type="ECO:0000256" key="7">
    <source>
        <dbReference type="ARBA" id="ARBA00022692"/>
    </source>
</evidence>
<name>A0AAW3ZMA5_9GAMM</name>
<dbReference type="GO" id="GO:0005524">
    <property type="term" value="F:ATP binding"/>
    <property type="evidence" value="ECO:0007669"/>
    <property type="project" value="UniProtKB-KW"/>
</dbReference>
<evidence type="ECO:0000256" key="12">
    <source>
        <dbReference type="ARBA" id="ARBA00023012"/>
    </source>
</evidence>
<dbReference type="Pfam" id="PF21623">
    <property type="entry name" value="HK_sensor_dom_bact"/>
    <property type="match status" value="1"/>
</dbReference>
<evidence type="ECO:0000256" key="19">
    <source>
        <dbReference type="SAM" id="Coils"/>
    </source>
</evidence>
<dbReference type="PROSITE" id="PS50894">
    <property type="entry name" value="HPT"/>
    <property type="match status" value="1"/>
</dbReference>
<dbReference type="SMART" id="SM00387">
    <property type="entry name" value="HATPase_c"/>
    <property type="match status" value="1"/>
</dbReference>
<feature type="region of interest" description="Disordered" evidence="20">
    <location>
        <begin position="1294"/>
        <end position="1313"/>
    </location>
</feature>
<evidence type="ECO:0000256" key="8">
    <source>
        <dbReference type="ARBA" id="ARBA00022741"/>
    </source>
</evidence>
<keyword evidence="6" id="KW-0808">Transferase</keyword>
<dbReference type="Pfam" id="PF00989">
    <property type="entry name" value="PAS"/>
    <property type="match status" value="1"/>
</dbReference>
<dbReference type="InterPro" id="IPR035965">
    <property type="entry name" value="PAS-like_dom_sf"/>
</dbReference>
<dbReference type="Pfam" id="PF02518">
    <property type="entry name" value="HATPase_c"/>
    <property type="match status" value="1"/>
</dbReference>